<comment type="similarity">
    <text evidence="6 7">Belongs to the LptC family.</text>
</comment>
<dbReference type="OrthoDB" id="5659892at2"/>
<dbReference type="HAMAP" id="MF_01915">
    <property type="entry name" value="LPS_assembly_LptC"/>
    <property type="match status" value="1"/>
</dbReference>
<comment type="function">
    <text evidence="6">Involved in the assembly of lipopolysaccharide (LPS). Required for the translocation of LPS from the inner membrane to the outer membrane. Facilitates the transfer of LPS from the inner membrane to the periplasmic protein LptA. Could be a docking site for LptA.</text>
</comment>
<evidence type="ECO:0000256" key="6">
    <source>
        <dbReference type="HAMAP-Rule" id="MF_01915"/>
    </source>
</evidence>
<organism evidence="8 9">
    <name type="scientific">Mesocricetibacter intestinalis</name>
    <dbReference type="NCBI Taxonomy" id="1521930"/>
    <lineage>
        <taxon>Bacteria</taxon>
        <taxon>Pseudomonadati</taxon>
        <taxon>Pseudomonadota</taxon>
        <taxon>Gammaproteobacteria</taxon>
        <taxon>Pasteurellales</taxon>
        <taxon>Pasteurellaceae</taxon>
        <taxon>Mesocricetibacter</taxon>
    </lineage>
</organism>
<gene>
    <name evidence="6" type="primary">lptC</name>
    <name evidence="8" type="ORF">EDC45_0982</name>
</gene>
<dbReference type="Pfam" id="PF06835">
    <property type="entry name" value="LptC"/>
    <property type="match status" value="1"/>
</dbReference>
<dbReference type="PANTHER" id="PTHR37481">
    <property type="entry name" value="LIPOPOLYSACCHARIDE EXPORT SYSTEM PROTEIN LPTC"/>
    <property type="match status" value="1"/>
</dbReference>
<evidence type="ECO:0000256" key="7">
    <source>
        <dbReference type="PIRNR" id="PIRNR028513"/>
    </source>
</evidence>
<name>A0A4R6VCF6_9PAST</name>
<dbReference type="InterPro" id="IPR026265">
    <property type="entry name" value="LptC"/>
</dbReference>
<keyword evidence="2 6" id="KW-0997">Cell inner membrane</keyword>
<evidence type="ECO:0000313" key="9">
    <source>
        <dbReference type="Proteomes" id="UP000295657"/>
    </source>
</evidence>
<evidence type="ECO:0000256" key="1">
    <source>
        <dbReference type="ARBA" id="ARBA00022475"/>
    </source>
</evidence>
<evidence type="ECO:0000256" key="4">
    <source>
        <dbReference type="ARBA" id="ARBA00022989"/>
    </source>
</evidence>
<dbReference type="RefSeq" id="WP_133544049.1">
    <property type="nucleotide sequence ID" value="NZ_SNYQ01000003.1"/>
</dbReference>
<comment type="subcellular location">
    <subcellularLocation>
        <location evidence="6">Cell inner membrane</location>
        <topology evidence="6">Single-pass membrane protein</topology>
    </subcellularLocation>
</comment>
<evidence type="ECO:0000256" key="2">
    <source>
        <dbReference type="ARBA" id="ARBA00022519"/>
    </source>
</evidence>
<dbReference type="GO" id="GO:0017089">
    <property type="term" value="F:glycolipid transfer activity"/>
    <property type="evidence" value="ECO:0007669"/>
    <property type="project" value="TreeGrafter"/>
</dbReference>
<evidence type="ECO:0000256" key="3">
    <source>
        <dbReference type="ARBA" id="ARBA00022692"/>
    </source>
</evidence>
<keyword evidence="4 6" id="KW-1133">Transmembrane helix</keyword>
<comment type="function">
    <text evidence="7">Required for the translocation of lipopolysaccharide (LPS) from the inner membrane to the outer membrane.</text>
</comment>
<evidence type="ECO:0000256" key="5">
    <source>
        <dbReference type="ARBA" id="ARBA00023136"/>
    </source>
</evidence>
<comment type="caution">
    <text evidence="8">The sequence shown here is derived from an EMBL/GenBank/DDBJ whole genome shotgun (WGS) entry which is preliminary data.</text>
</comment>
<dbReference type="GO" id="GO:0043165">
    <property type="term" value="P:Gram-negative-bacterium-type cell outer membrane assembly"/>
    <property type="evidence" value="ECO:0007669"/>
    <property type="project" value="UniProtKB-UniRule"/>
</dbReference>
<dbReference type="AlphaFoldDB" id="A0A4R6VCF6"/>
<dbReference type="InterPro" id="IPR010664">
    <property type="entry name" value="LipoPS_assembly_LptC-rel"/>
</dbReference>
<dbReference type="GO" id="GO:0005886">
    <property type="term" value="C:plasma membrane"/>
    <property type="evidence" value="ECO:0007669"/>
    <property type="project" value="UniProtKB-SubCell"/>
</dbReference>
<protein>
    <recommendedName>
        <fullName evidence="6 7">Lipopolysaccharide export system protein LptC</fullName>
    </recommendedName>
</protein>
<keyword evidence="5 6" id="KW-0472">Membrane</keyword>
<proteinExistence type="inferred from homology"/>
<dbReference type="InterPro" id="IPR052363">
    <property type="entry name" value="LPS_export_LptC"/>
</dbReference>
<dbReference type="PIRSF" id="PIRSF028513">
    <property type="entry name" value="LptC"/>
    <property type="match status" value="1"/>
</dbReference>
<keyword evidence="3 6" id="KW-0812">Transmembrane</keyword>
<dbReference type="GO" id="GO:0015221">
    <property type="term" value="F:lipopolysaccharide transmembrane transporter activity"/>
    <property type="evidence" value="ECO:0007669"/>
    <property type="project" value="InterPro"/>
</dbReference>
<keyword evidence="1 6" id="KW-1003">Cell membrane</keyword>
<dbReference type="PANTHER" id="PTHR37481:SF1">
    <property type="entry name" value="LIPOPOLYSACCHARIDE EXPORT SYSTEM PROTEIN LPTC"/>
    <property type="match status" value="1"/>
</dbReference>
<dbReference type="NCBIfam" id="TIGR04409">
    <property type="entry name" value="LptC_YrbK"/>
    <property type="match status" value="1"/>
</dbReference>
<comment type="subunit">
    <text evidence="6">Component of the lipopolysaccharide transport and assembly complex. Interacts with LptA and the LptBFG transporter complex.</text>
</comment>
<sequence>MNIRWNIFLAVILLVLLSWFYTLHREQPDLSELIKAPESPEYIGRKMETTVFSPTGRKQYLAISEQVEYFAQDGRTEFHRPIVYVLEETRNSPDSAMGQSWKLSADKATLSKNNMLNLDGNVIAQSLLADSRLQRVETERATVNLTTQDISSDTMAKINGLNFTSSGRKLTGNLKQQVATLKEQVKTHYEISNQ</sequence>
<evidence type="ECO:0000313" key="8">
    <source>
        <dbReference type="EMBL" id="TDQ57915.1"/>
    </source>
</evidence>
<accession>A0A4R6VCF6</accession>
<dbReference type="EMBL" id="SNYQ01000003">
    <property type="protein sequence ID" value="TDQ57915.1"/>
    <property type="molecule type" value="Genomic_DNA"/>
</dbReference>
<dbReference type="GO" id="GO:0030288">
    <property type="term" value="C:outer membrane-bounded periplasmic space"/>
    <property type="evidence" value="ECO:0007669"/>
    <property type="project" value="TreeGrafter"/>
</dbReference>
<dbReference type="Proteomes" id="UP000295657">
    <property type="component" value="Unassembled WGS sequence"/>
</dbReference>
<dbReference type="Gene3D" id="2.60.450.10">
    <property type="entry name" value="Lipopolysaccharide (LPS) transport protein A like domain"/>
    <property type="match status" value="1"/>
</dbReference>
<keyword evidence="9" id="KW-1185">Reference proteome</keyword>
<reference evidence="8 9" key="1">
    <citation type="submission" date="2019-03" db="EMBL/GenBank/DDBJ databases">
        <title>Genomic Encyclopedia of Type Strains, Phase IV (KMG-IV): sequencing the most valuable type-strain genomes for metagenomic binning, comparative biology and taxonomic classification.</title>
        <authorList>
            <person name="Goeker M."/>
        </authorList>
    </citation>
    <scope>NUCLEOTIDE SEQUENCE [LARGE SCALE GENOMIC DNA]</scope>
    <source>
        <strain evidence="8 9">DSM 28403</strain>
    </source>
</reference>